<gene>
    <name evidence="2" type="ORF">FisN_14Hh161</name>
</gene>
<evidence type="ECO:0000256" key="1">
    <source>
        <dbReference type="SAM" id="MobiDB-lite"/>
    </source>
</evidence>
<comment type="caution">
    <text evidence="2">The sequence shown here is derived from an EMBL/GenBank/DDBJ whole genome shotgun (WGS) entry which is preliminary data.</text>
</comment>
<sequence>MSSDNRAGQTPTPSSSQGTQRSTSLSRSSAIAFGGLHLASACVDASTWMMINSHDKRTSPNNSHGGQSSPSSLSVERIRESLRKELEKRLSVKKQSIGTLSAQQAAICLEKLLFKQYSGDLTEYANLSTLRDRLDPILQRLIKRKDHPTETLDPEESRKRLLRSKLGKQRYWKALLLSKEIHRLRLQHASLGCAQCNSDGVCQLQPDIKGSLPQPVHTLFFRVALLSFFESASEDEIASSKLDTWDTLIQECEDALHRYKQWRFLLSAPA</sequence>
<reference evidence="2 3" key="1">
    <citation type="journal article" date="2015" name="Plant Cell">
        <title>Oil accumulation by the oleaginous diatom Fistulifera solaris as revealed by the genome and transcriptome.</title>
        <authorList>
            <person name="Tanaka T."/>
            <person name="Maeda Y."/>
            <person name="Veluchamy A."/>
            <person name="Tanaka M."/>
            <person name="Abida H."/>
            <person name="Marechal E."/>
            <person name="Bowler C."/>
            <person name="Muto M."/>
            <person name="Sunaga Y."/>
            <person name="Tanaka M."/>
            <person name="Yoshino T."/>
            <person name="Taniguchi T."/>
            <person name="Fukuda Y."/>
            <person name="Nemoto M."/>
            <person name="Matsumoto M."/>
            <person name="Wong P.S."/>
            <person name="Aburatani S."/>
            <person name="Fujibuchi W."/>
        </authorList>
    </citation>
    <scope>NUCLEOTIDE SEQUENCE [LARGE SCALE GENOMIC DNA]</scope>
    <source>
        <strain evidence="2 3">JPCC DA0580</strain>
    </source>
</reference>
<proteinExistence type="predicted"/>
<protein>
    <submittedName>
        <fullName evidence="2">Uncharacterized protein</fullName>
    </submittedName>
</protein>
<feature type="compositionally biased region" description="Low complexity" evidence="1">
    <location>
        <begin position="59"/>
        <end position="74"/>
    </location>
</feature>
<dbReference type="Proteomes" id="UP000198406">
    <property type="component" value="Unassembled WGS sequence"/>
</dbReference>
<evidence type="ECO:0000313" key="3">
    <source>
        <dbReference type="Proteomes" id="UP000198406"/>
    </source>
</evidence>
<keyword evidence="3" id="KW-1185">Reference proteome</keyword>
<accession>A0A1Z5K9C2</accession>
<dbReference type="InParanoid" id="A0A1Z5K9C2"/>
<dbReference type="AlphaFoldDB" id="A0A1Z5K9C2"/>
<feature type="region of interest" description="Disordered" evidence="1">
    <location>
        <begin position="1"/>
        <end position="26"/>
    </location>
</feature>
<name>A0A1Z5K9C2_FISSO</name>
<organism evidence="2 3">
    <name type="scientific">Fistulifera solaris</name>
    <name type="common">Oleaginous diatom</name>
    <dbReference type="NCBI Taxonomy" id="1519565"/>
    <lineage>
        <taxon>Eukaryota</taxon>
        <taxon>Sar</taxon>
        <taxon>Stramenopiles</taxon>
        <taxon>Ochrophyta</taxon>
        <taxon>Bacillariophyta</taxon>
        <taxon>Bacillariophyceae</taxon>
        <taxon>Bacillariophycidae</taxon>
        <taxon>Naviculales</taxon>
        <taxon>Naviculaceae</taxon>
        <taxon>Fistulifera</taxon>
    </lineage>
</organism>
<feature type="region of interest" description="Disordered" evidence="1">
    <location>
        <begin position="54"/>
        <end position="76"/>
    </location>
</feature>
<evidence type="ECO:0000313" key="2">
    <source>
        <dbReference type="EMBL" id="GAX22538.1"/>
    </source>
</evidence>
<dbReference type="EMBL" id="BDSP01000184">
    <property type="protein sequence ID" value="GAX22538.1"/>
    <property type="molecule type" value="Genomic_DNA"/>
</dbReference>